<organism evidence="1">
    <name type="scientific">marine sediment metagenome</name>
    <dbReference type="NCBI Taxonomy" id="412755"/>
    <lineage>
        <taxon>unclassified sequences</taxon>
        <taxon>metagenomes</taxon>
        <taxon>ecological metagenomes</taxon>
    </lineage>
</organism>
<dbReference type="AlphaFoldDB" id="A0A0F8YHW5"/>
<comment type="caution">
    <text evidence="1">The sequence shown here is derived from an EMBL/GenBank/DDBJ whole genome shotgun (WGS) entry which is preliminary data.</text>
</comment>
<accession>A0A0F8YHW5</accession>
<gene>
    <name evidence="1" type="ORF">LCGC14_2894950</name>
</gene>
<feature type="non-terminal residue" evidence="1">
    <location>
        <position position="58"/>
    </location>
</feature>
<evidence type="ECO:0000313" key="1">
    <source>
        <dbReference type="EMBL" id="KKK73325.1"/>
    </source>
</evidence>
<reference evidence="1" key="1">
    <citation type="journal article" date="2015" name="Nature">
        <title>Complex archaea that bridge the gap between prokaryotes and eukaryotes.</title>
        <authorList>
            <person name="Spang A."/>
            <person name="Saw J.H."/>
            <person name="Jorgensen S.L."/>
            <person name="Zaremba-Niedzwiedzka K."/>
            <person name="Martijn J."/>
            <person name="Lind A.E."/>
            <person name="van Eijk R."/>
            <person name="Schleper C."/>
            <person name="Guy L."/>
            <person name="Ettema T.J."/>
        </authorList>
    </citation>
    <scope>NUCLEOTIDE SEQUENCE</scope>
</reference>
<name>A0A0F8YHW5_9ZZZZ</name>
<sequence length="58" mass="6172">MGNRIGGLAVQVALFPDRIEQVPSGEDFVVGRAGRKRGVPGGRRPGFECPRLVAVRIG</sequence>
<dbReference type="EMBL" id="LAZR01056833">
    <property type="protein sequence ID" value="KKK73325.1"/>
    <property type="molecule type" value="Genomic_DNA"/>
</dbReference>
<proteinExistence type="predicted"/>
<protein>
    <submittedName>
        <fullName evidence="1">Uncharacterized protein</fullName>
    </submittedName>
</protein>